<feature type="compositionally biased region" description="Low complexity" evidence="6">
    <location>
        <begin position="204"/>
        <end position="215"/>
    </location>
</feature>
<evidence type="ECO:0000313" key="8">
    <source>
        <dbReference type="EMBL" id="KAK6726049.1"/>
    </source>
</evidence>
<dbReference type="InterPro" id="IPR011598">
    <property type="entry name" value="bHLH_dom"/>
</dbReference>
<keyword evidence="5" id="KW-0539">Nucleus</keyword>
<keyword evidence="2" id="KW-0805">Transcription regulation</keyword>
<dbReference type="InterPro" id="IPR035940">
    <property type="entry name" value="CAP_sf"/>
</dbReference>
<comment type="caution">
    <text evidence="8">The sequence shown here is derived from an EMBL/GenBank/DDBJ whole genome shotgun (WGS) entry which is preliminary data.</text>
</comment>
<dbReference type="SUPFAM" id="SSF47459">
    <property type="entry name" value="HLH, helix-loop-helix DNA-binding domain"/>
    <property type="match status" value="1"/>
</dbReference>
<evidence type="ECO:0000256" key="4">
    <source>
        <dbReference type="ARBA" id="ARBA00023163"/>
    </source>
</evidence>
<organism evidence="8 9">
    <name type="scientific">Necator americanus</name>
    <name type="common">Human hookworm</name>
    <dbReference type="NCBI Taxonomy" id="51031"/>
    <lineage>
        <taxon>Eukaryota</taxon>
        <taxon>Metazoa</taxon>
        <taxon>Ecdysozoa</taxon>
        <taxon>Nematoda</taxon>
        <taxon>Chromadorea</taxon>
        <taxon>Rhabditida</taxon>
        <taxon>Rhabditina</taxon>
        <taxon>Rhabditomorpha</taxon>
        <taxon>Strongyloidea</taxon>
        <taxon>Ancylostomatidae</taxon>
        <taxon>Bunostominae</taxon>
        <taxon>Necator</taxon>
    </lineage>
</organism>
<proteinExistence type="predicted"/>
<dbReference type="SMART" id="SM00353">
    <property type="entry name" value="HLH"/>
    <property type="match status" value="1"/>
</dbReference>
<reference evidence="8 9" key="1">
    <citation type="submission" date="2023-08" db="EMBL/GenBank/DDBJ databases">
        <title>A Necator americanus chromosomal reference genome.</title>
        <authorList>
            <person name="Ilik V."/>
            <person name="Petrzelkova K.J."/>
            <person name="Pardy F."/>
            <person name="Fuh T."/>
            <person name="Niatou-Singa F.S."/>
            <person name="Gouil Q."/>
            <person name="Baker L."/>
            <person name="Ritchie M.E."/>
            <person name="Jex A.R."/>
            <person name="Gazzola D."/>
            <person name="Li H."/>
            <person name="Toshio Fujiwara R."/>
            <person name="Zhan B."/>
            <person name="Aroian R.V."/>
            <person name="Pafco B."/>
            <person name="Schwarz E.M."/>
        </authorList>
    </citation>
    <scope>NUCLEOTIDE SEQUENCE [LARGE SCALE GENOMIC DNA]</scope>
    <source>
        <strain evidence="8 9">Aroian</strain>
        <tissue evidence="8">Whole animal</tissue>
    </source>
</reference>
<dbReference type="Gene3D" id="4.10.280.10">
    <property type="entry name" value="Helix-loop-helix DNA-binding domain"/>
    <property type="match status" value="1"/>
</dbReference>
<evidence type="ECO:0000313" key="9">
    <source>
        <dbReference type="Proteomes" id="UP001303046"/>
    </source>
</evidence>
<keyword evidence="9" id="KW-1185">Reference proteome</keyword>
<gene>
    <name evidence="8" type="primary">Necator_chrI.g516</name>
    <name evidence="8" type="ORF">RB195_004394</name>
</gene>
<dbReference type="PANTHER" id="PTHR11793:SF13">
    <property type="entry name" value="PROTEIN DAUGHTERLESS"/>
    <property type="match status" value="1"/>
</dbReference>
<dbReference type="InterPro" id="IPR036638">
    <property type="entry name" value="HLH_DNA-bd_sf"/>
</dbReference>
<evidence type="ECO:0000256" key="6">
    <source>
        <dbReference type="SAM" id="MobiDB-lite"/>
    </source>
</evidence>
<feature type="region of interest" description="Disordered" evidence="6">
    <location>
        <begin position="204"/>
        <end position="250"/>
    </location>
</feature>
<feature type="domain" description="BHLH" evidence="7">
    <location>
        <begin position="240"/>
        <end position="295"/>
    </location>
</feature>
<comment type="subcellular location">
    <subcellularLocation>
        <location evidence="1">Nucleus</location>
    </subcellularLocation>
</comment>
<name>A0ABR1BHR8_NECAM</name>
<evidence type="ECO:0000256" key="2">
    <source>
        <dbReference type="ARBA" id="ARBA00023015"/>
    </source>
</evidence>
<evidence type="ECO:0000256" key="1">
    <source>
        <dbReference type="ARBA" id="ARBA00004123"/>
    </source>
</evidence>
<evidence type="ECO:0000256" key="3">
    <source>
        <dbReference type="ARBA" id="ARBA00023125"/>
    </source>
</evidence>
<dbReference type="Proteomes" id="UP001303046">
    <property type="component" value="Unassembled WGS sequence"/>
</dbReference>
<keyword evidence="3" id="KW-0238">DNA-binding</keyword>
<accession>A0ABR1BHR8</accession>
<dbReference type="Pfam" id="PF00010">
    <property type="entry name" value="HLH"/>
    <property type="match status" value="1"/>
</dbReference>
<dbReference type="PROSITE" id="PS50888">
    <property type="entry name" value="BHLH"/>
    <property type="match status" value="1"/>
</dbReference>
<evidence type="ECO:0000259" key="7">
    <source>
        <dbReference type="PROSITE" id="PS50888"/>
    </source>
</evidence>
<feature type="compositionally biased region" description="Basic and acidic residues" evidence="6">
    <location>
        <begin position="223"/>
        <end position="250"/>
    </location>
</feature>
<evidence type="ECO:0000256" key="5">
    <source>
        <dbReference type="ARBA" id="ARBA00023242"/>
    </source>
</evidence>
<dbReference type="EMBL" id="JAVFWL010000001">
    <property type="protein sequence ID" value="KAK6726049.1"/>
    <property type="molecule type" value="Genomic_DNA"/>
</dbReference>
<keyword evidence="4" id="KW-0804">Transcription</keyword>
<protein>
    <recommendedName>
        <fullName evidence="7">BHLH domain-containing protein</fullName>
    </recommendedName>
</protein>
<dbReference type="InterPro" id="IPR051098">
    <property type="entry name" value="NeuroDiff_E-box_TFs"/>
</dbReference>
<dbReference type="PANTHER" id="PTHR11793">
    <property type="entry name" value="BASIC HELIX-LOOP-HELIX TRANSCRIPTION FACTOR"/>
    <property type="match status" value="1"/>
</dbReference>
<dbReference type="Gene3D" id="3.40.33.10">
    <property type="entry name" value="CAP"/>
    <property type="match status" value="1"/>
</dbReference>
<feature type="region of interest" description="Disordered" evidence="6">
    <location>
        <begin position="155"/>
        <end position="184"/>
    </location>
</feature>
<feature type="compositionally biased region" description="Low complexity" evidence="6">
    <location>
        <begin position="161"/>
        <end position="175"/>
    </location>
</feature>
<sequence>MAAPYDYSAYSAMDPHVLQMADIGAGYWGAGTPSYAPLGGLSHYPPLSSGTETDYATAPAAYPSPVVPAVSASNGTGSSDVLEIGKSNVQSYVTSTSNPAVSSDALTAMYQPPTVWPGYTGYMPPDEKAATTPGASSAYPTLPLPYPFPDGSDLNHASFYPTQSTLSDTPSSTDTGYASHCLPPAQVSPAPGHFDYSVMQQVPSGSSLSSLPIRPSSKRKTKVRGESDDDTRSGDERDVDRRSANNARERVRVRDINTAFKELGKMCGQHLPNASEKAQTKLGILHQAVSIITALEEQVRQRNLNPKAACLKRRSEDEKLPPNALMEQKPHEYQELRDIAARGGTYQKVPLGKGGQMYALIRNNTLFGMAEREIKKRFLNPRKYGLFRVEGEYRNRYSPIDDLAKLLKTNEAVKEQMIYPNATQYACTLQVFRNNSSNVCQQKVLCILDKKAPAKYQITGKACNRDRDCTYIRPAVDWLVPDLLNILHSTWLMQLLMGFFSSK</sequence>